<keyword evidence="1" id="KW-0378">Hydrolase</keyword>
<dbReference type="AlphaFoldDB" id="A0A097EQW5"/>
<name>A0A097EQW5_9GAMM</name>
<sequence length="127" mass="14761">MKYQYHHIGIPINEQRDGERYSPTMDMYTSGGKLPGRVQYHRFGPNCPLNELIQTMPHIAYKVSDLDKAIEGKNILLEPYFPMENFRVAIIEENGAIVEFIQTSLSEEEIWDDSKHKKSILYPDEIS</sequence>
<organism evidence="1 2">
    <name type="scientific">Candidatus Francisella endociliophora</name>
    <dbReference type="NCBI Taxonomy" id="653937"/>
    <lineage>
        <taxon>Bacteria</taxon>
        <taxon>Pseudomonadati</taxon>
        <taxon>Pseudomonadota</taxon>
        <taxon>Gammaproteobacteria</taxon>
        <taxon>Thiotrichales</taxon>
        <taxon>Francisellaceae</taxon>
        <taxon>Francisella</taxon>
    </lineage>
</organism>
<dbReference type="HOGENOM" id="CLU_139617_0_0_6"/>
<keyword evidence="1" id="KW-0067">ATP-binding</keyword>
<evidence type="ECO:0000313" key="2">
    <source>
        <dbReference type="Proteomes" id="UP000029672"/>
    </source>
</evidence>
<keyword evidence="1" id="KW-0547">Nucleotide-binding</keyword>
<evidence type="ECO:0000313" key="1">
    <source>
        <dbReference type="EMBL" id="AIT09960.1"/>
    </source>
</evidence>
<gene>
    <name evidence="1" type="ORF">LO80_08260</name>
</gene>
<proteinExistence type="predicted"/>
<dbReference type="eggNOG" id="ENOG5032ZFG">
    <property type="taxonomic scope" value="Bacteria"/>
</dbReference>
<accession>A0A097EQW5</accession>
<dbReference type="EMBL" id="CP009574">
    <property type="protein sequence ID" value="AIT09960.1"/>
    <property type="molecule type" value="Genomic_DNA"/>
</dbReference>
<dbReference type="Proteomes" id="UP000029672">
    <property type="component" value="Chromosome"/>
</dbReference>
<dbReference type="OrthoDB" id="1986818at2"/>
<reference evidence="1 2" key="1">
    <citation type="submission" date="2014-10" db="EMBL/GenBank/DDBJ databases">
        <title>Whole genome sequence of Francisella endociliophora strain FSC1006, isolated from a laboratory culture of the marine ciliate Euplotes raikovi.</title>
        <authorList>
            <person name="Granberg M."/>
            <person name="Backman S."/>
            <person name="Lundmark E."/>
            <person name="Nilsson E."/>
            <person name="Karlsson E."/>
            <person name="Thelaus J."/>
            <person name="Ohrman C."/>
            <person name="Larkeryd A."/>
            <person name="Stenberg P."/>
        </authorList>
    </citation>
    <scope>NUCLEOTIDE SEQUENCE [LARGE SCALE GENOMIC DNA]</scope>
    <source>
        <strain evidence="1 2">FSC1006</strain>
    </source>
</reference>
<dbReference type="KEGG" id="frf:LO80_08260"/>
<dbReference type="GO" id="GO:0004386">
    <property type="term" value="F:helicase activity"/>
    <property type="evidence" value="ECO:0007669"/>
    <property type="project" value="UniProtKB-KW"/>
</dbReference>
<keyword evidence="2" id="KW-1185">Reference proteome</keyword>
<protein>
    <submittedName>
        <fullName evidence="1">Helicase</fullName>
    </submittedName>
</protein>
<keyword evidence="1" id="KW-0347">Helicase</keyword>
<dbReference type="STRING" id="1547445.LO80_08260"/>
<dbReference type="RefSeq" id="WP_040010329.1">
    <property type="nucleotide sequence ID" value="NZ_CP009574.1"/>
</dbReference>